<dbReference type="InterPro" id="IPR012337">
    <property type="entry name" value="RNaseH-like_sf"/>
</dbReference>
<dbReference type="SMART" id="SM00990">
    <property type="entry name" value="VRR_NUC"/>
    <property type="match status" value="1"/>
</dbReference>
<evidence type="ECO:0000313" key="7">
    <source>
        <dbReference type="Proteomes" id="UP001597375"/>
    </source>
</evidence>
<feature type="domain" description="VRR-NUC" evidence="5">
    <location>
        <begin position="429"/>
        <end position="541"/>
    </location>
</feature>
<accession>A0ABW5D630</accession>
<evidence type="ECO:0000256" key="1">
    <source>
        <dbReference type="ARBA" id="ARBA00001946"/>
    </source>
</evidence>
<evidence type="ECO:0000259" key="5">
    <source>
        <dbReference type="SMART" id="SM00990"/>
    </source>
</evidence>
<dbReference type="Pfam" id="PF08774">
    <property type="entry name" value="VRR_NUC"/>
    <property type="match status" value="1"/>
</dbReference>
<dbReference type="PANTHER" id="PTHR30231:SF41">
    <property type="entry name" value="DNA POLYMERASE III SUBUNIT EPSILON"/>
    <property type="match status" value="1"/>
</dbReference>
<evidence type="ECO:0000256" key="2">
    <source>
        <dbReference type="ARBA" id="ARBA00022722"/>
    </source>
</evidence>
<dbReference type="Proteomes" id="UP001597375">
    <property type="component" value="Unassembled WGS sequence"/>
</dbReference>
<feature type="domain" description="Exonuclease" evidence="4">
    <location>
        <begin position="548"/>
        <end position="713"/>
    </location>
</feature>
<dbReference type="Gene3D" id="3.40.1350.10">
    <property type="match status" value="1"/>
</dbReference>
<dbReference type="InterPro" id="IPR036397">
    <property type="entry name" value="RNaseH_sf"/>
</dbReference>
<evidence type="ECO:0000313" key="6">
    <source>
        <dbReference type="EMBL" id="MFD2255783.1"/>
    </source>
</evidence>
<dbReference type="SUPFAM" id="SSF53098">
    <property type="entry name" value="Ribonuclease H-like"/>
    <property type="match status" value="1"/>
</dbReference>
<dbReference type="GO" id="GO:0004527">
    <property type="term" value="F:exonuclease activity"/>
    <property type="evidence" value="ECO:0007669"/>
    <property type="project" value="UniProtKB-KW"/>
</dbReference>
<dbReference type="CDD" id="cd06127">
    <property type="entry name" value="DEDDh"/>
    <property type="match status" value="1"/>
</dbReference>
<dbReference type="InterPro" id="IPR049125">
    <property type="entry name" value="FAN1-like_WH"/>
</dbReference>
<dbReference type="SMART" id="SM00479">
    <property type="entry name" value="EXOIII"/>
    <property type="match status" value="1"/>
</dbReference>
<dbReference type="InterPro" id="IPR006054">
    <property type="entry name" value="DnaQ"/>
</dbReference>
<dbReference type="InterPro" id="IPR013520">
    <property type="entry name" value="Ribonucl_H"/>
</dbReference>
<dbReference type="NCBIfam" id="TIGR00573">
    <property type="entry name" value="dnaq"/>
    <property type="match status" value="1"/>
</dbReference>
<dbReference type="InterPro" id="IPR011856">
    <property type="entry name" value="tRNA_endonuc-like_dom_sf"/>
</dbReference>
<sequence length="715" mass="79340">MARSFPILRPFYYLDHFEEMLAFLEGNCAGLFGGEERGFIADFRGLGVEARAMVVRLANRSGSVFRVSSLKYKELPDVAGVLAVLRSAGFVREPGRADERGIVAVLTRPEIVDILKPMKGLSSKTKGELLGLVQGCGDGETGVLGDELLGGFIVQERVETLEFLFFLFFGKQRRNLQALALRDLGIVKTRAGQSSFEVKFPTREAAVNSFFYAKLSEAISVADGEMLVEIAAGLEDWPVAGAGAGVDMERDREICRLGARLEQAGFPGEALGVYRKTSAHPARERVCRILVSQGKPEEAERLLEEMISSPSSDEELLFAEDFHARKFGGRKVGRLTGMLRSAPVIEIDEAFRDSAEEAAANHFRRKRKRAYRTENHLWASLFGLLFWEELQGENGETKHNEFEHRPTQLSDGSFFRKNEAAIEARLELLQTGAALEYLEAVAGAHCGKANGVFRWRRDTMEVIRELLAHAPPRAVAAVLRRMAKRPGETMIGYPDLMVVGAEGLRFVEVKAEGDQIRRHQLVQLQALEAAGFRVGVVRVEWFADPDQEYVVVDIETTGGRAAHHRVTEIGAVRIRGGEVVAKYSTLLNPERRIPGNITRLTGISDSMVAGAPKFEDVADAFRDFVGNAVFVAHNASFDYGFLRQEFARIGEDFRRPTLCTVVAMRKFFPGLPSYSLGKLTEYFQVPLESHHRALCDAEATAELLKLINGKRLAGR</sequence>
<dbReference type="RefSeq" id="WP_386818441.1">
    <property type="nucleotide sequence ID" value="NZ_JBHUIT010000002.1"/>
</dbReference>
<keyword evidence="3" id="KW-0378">Hydrolase</keyword>
<keyword evidence="7" id="KW-1185">Reference proteome</keyword>
<dbReference type="Pfam" id="PF00929">
    <property type="entry name" value="RNase_T"/>
    <property type="match status" value="1"/>
</dbReference>
<gene>
    <name evidence="6" type="ORF">ACFSSA_03760</name>
</gene>
<evidence type="ECO:0000259" key="4">
    <source>
        <dbReference type="SMART" id="SM00479"/>
    </source>
</evidence>
<dbReference type="EMBL" id="JBHUIT010000002">
    <property type="protein sequence ID" value="MFD2255783.1"/>
    <property type="molecule type" value="Genomic_DNA"/>
</dbReference>
<keyword evidence="2" id="KW-0540">Nuclease</keyword>
<organism evidence="6 7">
    <name type="scientific">Luteolibacter algae</name>
    <dbReference type="NCBI Taxonomy" id="454151"/>
    <lineage>
        <taxon>Bacteria</taxon>
        <taxon>Pseudomonadati</taxon>
        <taxon>Verrucomicrobiota</taxon>
        <taxon>Verrucomicrobiia</taxon>
        <taxon>Verrucomicrobiales</taxon>
        <taxon>Verrucomicrobiaceae</taxon>
        <taxon>Luteolibacter</taxon>
    </lineage>
</organism>
<name>A0ABW5D630_9BACT</name>
<comment type="cofactor">
    <cofactor evidence="1">
        <name>Mg(2+)</name>
        <dbReference type="ChEBI" id="CHEBI:18420"/>
    </cofactor>
</comment>
<dbReference type="InterPro" id="IPR014883">
    <property type="entry name" value="VRR_NUC"/>
</dbReference>
<keyword evidence="6" id="KW-0269">Exonuclease</keyword>
<evidence type="ECO:0000256" key="3">
    <source>
        <dbReference type="ARBA" id="ARBA00022801"/>
    </source>
</evidence>
<dbReference type="PANTHER" id="PTHR30231">
    <property type="entry name" value="DNA POLYMERASE III SUBUNIT EPSILON"/>
    <property type="match status" value="1"/>
</dbReference>
<dbReference type="Gene3D" id="3.30.420.10">
    <property type="entry name" value="Ribonuclease H-like superfamily/Ribonuclease H"/>
    <property type="match status" value="1"/>
</dbReference>
<protein>
    <submittedName>
        <fullName evidence="6">Exonuclease domain-containing protein</fullName>
    </submittedName>
</protein>
<comment type="caution">
    <text evidence="6">The sequence shown here is derived from an EMBL/GenBank/DDBJ whole genome shotgun (WGS) entry which is preliminary data.</text>
</comment>
<reference evidence="7" key="1">
    <citation type="journal article" date="2019" name="Int. J. Syst. Evol. Microbiol.">
        <title>The Global Catalogue of Microorganisms (GCM) 10K type strain sequencing project: providing services to taxonomists for standard genome sequencing and annotation.</title>
        <authorList>
            <consortium name="The Broad Institute Genomics Platform"/>
            <consortium name="The Broad Institute Genome Sequencing Center for Infectious Disease"/>
            <person name="Wu L."/>
            <person name="Ma J."/>
        </authorList>
    </citation>
    <scope>NUCLEOTIDE SEQUENCE [LARGE SCALE GENOMIC DNA]</scope>
    <source>
        <strain evidence="7">CGMCC 4.7106</strain>
    </source>
</reference>
<dbReference type="Pfam" id="PF21315">
    <property type="entry name" value="FAN1_HTH"/>
    <property type="match status" value="1"/>
</dbReference>
<proteinExistence type="predicted"/>